<keyword evidence="4" id="KW-1185">Reference proteome</keyword>
<feature type="chain" id="PRO_5003071580" description="DUF4440 domain-containing protein" evidence="2">
    <location>
        <begin position="19"/>
        <end position="552"/>
    </location>
</feature>
<keyword evidence="1" id="KW-0472">Membrane</keyword>
<evidence type="ECO:0000313" key="3">
    <source>
        <dbReference type="EMBL" id="ADE55203.1"/>
    </source>
</evidence>
<gene>
    <name evidence="3" type="ordered locus">Caka_2185</name>
</gene>
<organism evidence="3 4">
    <name type="scientific">Coraliomargarita akajimensis (strain DSM 45221 / IAM 15411 / JCM 23193 / KCTC 12865 / 04OKA010-24)</name>
    <dbReference type="NCBI Taxonomy" id="583355"/>
    <lineage>
        <taxon>Bacteria</taxon>
        <taxon>Pseudomonadati</taxon>
        <taxon>Verrucomicrobiota</taxon>
        <taxon>Opitutia</taxon>
        <taxon>Puniceicoccales</taxon>
        <taxon>Coraliomargaritaceae</taxon>
        <taxon>Coraliomargarita</taxon>
    </lineage>
</organism>
<evidence type="ECO:0000313" key="4">
    <source>
        <dbReference type="Proteomes" id="UP000000925"/>
    </source>
</evidence>
<proteinExistence type="predicted"/>
<sequence>MKRLLLTLLFLPFISAFGDLSYPSSFAIIEQSPGSFQVNVTVPIIQGRAMNAHPEFPDSFHPSDKPQIKQASGSLTRIWQVQADPKRLAGIVFGMEGLLGSSQNVRFSLKTLDGRIYEATLLPTQSSFRVPAPPSPFEIAFAALDEGIRRAIKHPATWCLVLFLLACNYSRLATAASITAYGVTIGIGHWLTTPITPVPLLLTASSAPIALMLTLSVARAKNTVSPAWVVLLLASLTGLLSGCTGALLFPQNGLSQSEIQFSAIIQIGGWLLGAFGLFTTFFLIRDLAGTRLRHHAQQALPVFALAWCFYVSAGILNSYGAMLLDLFQLKYQQAEQFWLTPFINDWTLGRIRLPVASLTLIVLAIALWPRQRRFQSATRKTRLHWSLVLAAVLAVPLGTLRIHNPWHSSQPPSVQTAEPLIGSLLNATYRAFNLSKEDEAFDRLEENLAGELVADVYLDSRRRLTEGTRSGATVTVKQVELLSIEATDTPQSGTYTYRCAWVVTARVKHAQHIHDRKNAYVGEIAVAADSSGWKIIGLNLLSEERKLSPKQV</sequence>
<accession>D5EM43</accession>
<dbReference type="RefSeq" id="WP_013043925.1">
    <property type="nucleotide sequence ID" value="NC_014008.1"/>
</dbReference>
<keyword evidence="1" id="KW-1133">Transmembrane helix</keyword>
<dbReference type="STRING" id="583355.Caka_2185"/>
<feature type="signal peptide" evidence="2">
    <location>
        <begin position="1"/>
        <end position="18"/>
    </location>
</feature>
<evidence type="ECO:0000256" key="1">
    <source>
        <dbReference type="SAM" id="Phobius"/>
    </source>
</evidence>
<dbReference type="OrthoDB" id="1394992at2"/>
<keyword evidence="1" id="KW-0812">Transmembrane</keyword>
<reference evidence="3 4" key="1">
    <citation type="journal article" date="2010" name="Stand. Genomic Sci.">
        <title>Complete genome sequence of Coraliomargarita akajimensis type strain (04OKA010-24).</title>
        <authorList>
            <person name="Mavromatis K."/>
            <person name="Abt B."/>
            <person name="Brambilla E."/>
            <person name="Lapidus A."/>
            <person name="Copeland A."/>
            <person name="Deshpande S."/>
            <person name="Nolan M."/>
            <person name="Lucas S."/>
            <person name="Tice H."/>
            <person name="Cheng J.F."/>
            <person name="Han C."/>
            <person name="Detter J.C."/>
            <person name="Woyke T."/>
            <person name="Goodwin L."/>
            <person name="Pitluck S."/>
            <person name="Held B."/>
            <person name="Brettin T."/>
            <person name="Tapia R."/>
            <person name="Ivanova N."/>
            <person name="Mikhailova N."/>
            <person name="Pati A."/>
            <person name="Liolios K."/>
            <person name="Chen A."/>
            <person name="Palaniappan K."/>
            <person name="Land M."/>
            <person name="Hauser L."/>
            <person name="Chang Y.J."/>
            <person name="Jeffries C.D."/>
            <person name="Rohde M."/>
            <person name="Goker M."/>
            <person name="Bristow J."/>
            <person name="Eisen J.A."/>
            <person name="Markowitz V."/>
            <person name="Hugenholtz P."/>
            <person name="Klenk H.P."/>
            <person name="Kyrpides N.C."/>
        </authorList>
    </citation>
    <scope>NUCLEOTIDE SEQUENCE [LARGE SCALE GENOMIC DNA]</scope>
    <source>
        <strain evidence="4">DSM 45221 / IAM 15411 / JCM 23193 / KCTC 12865</strain>
    </source>
</reference>
<feature type="transmembrane region" description="Helical" evidence="1">
    <location>
        <begin position="227"/>
        <end position="249"/>
    </location>
</feature>
<feature type="transmembrane region" description="Helical" evidence="1">
    <location>
        <begin position="351"/>
        <end position="369"/>
    </location>
</feature>
<dbReference type="Proteomes" id="UP000000925">
    <property type="component" value="Chromosome"/>
</dbReference>
<evidence type="ECO:0008006" key="5">
    <source>
        <dbReference type="Google" id="ProtNLM"/>
    </source>
</evidence>
<dbReference type="eggNOG" id="ENOG503369C">
    <property type="taxonomic scope" value="Bacteria"/>
</dbReference>
<dbReference type="EMBL" id="CP001998">
    <property type="protein sequence ID" value="ADE55203.1"/>
    <property type="molecule type" value="Genomic_DNA"/>
</dbReference>
<dbReference type="HOGENOM" id="CLU_493250_0_0_0"/>
<feature type="transmembrane region" description="Helical" evidence="1">
    <location>
        <begin position="296"/>
        <end position="316"/>
    </location>
</feature>
<feature type="transmembrane region" description="Helical" evidence="1">
    <location>
        <begin position="261"/>
        <end position="284"/>
    </location>
</feature>
<feature type="transmembrane region" description="Helical" evidence="1">
    <location>
        <begin position="381"/>
        <end position="400"/>
    </location>
</feature>
<dbReference type="AlphaFoldDB" id="D5EM43"/>
<dbReference type="KEGG" id="caa:Caka_2185"/>
<feature type="transmembrane region" description="Helical" evidence="1">
    <location>
        <begin position="198"/>
        <end position="215"/>
    </location>
</feature>
<protein>
    <recommendedName>
        <fullName evidence="5">DUF4440 domain-containing protein</fullName>
    </recommendedName>
</protein>
<keyword evidence="2" id="KW-0732">Signal</keyword>
<evidence type="ECO:0000256" key="2">
    <source>
        <dbReference type="SAM" id="SignalP"/>
    </source>
</evidence>
<name>D5EM43_CORAD</name>